<comment type="caution">
    <text evidence="2">The sequence shown here is derived from an EMBL/GenBank/DDBJ whole genome shotgun (WGS) entry which is preliminary data.</text>
</comment>
<dbReference type="EMBL" id="JAAXLS010000016">
    <property type="protein sequence ID" value="NKQ55582.1"/>
    <property type="molecule type" value="Genomic_DNA"/>
</dbReference>
<feature type="compositionally biased region" description="Polar residues" evidence="1">
    <location>
        <begin position="51"/>
        <end position="64"/>
    </location>
</feature>
<keyword evidence="3" id="KW-1185">Reference proteome</keyword>
<name>A0ABX1JBC8_9PSEU</name>
<dbReference type="RefSeq" id="WP_168518733.1">
    <property type="nucleotide sequence ID" value="NZ_JAAXLS010000016.1"/>
</dbReference>
<proteinExistence type="predicted"/>
<organism evidence="2 3">
    <name type="scientific">Amycolatopsis acididurans</name>
    <dbReference type="NCBI Taxonomy" id="2724524"/>
    <lineage>
        <taxon>Bacteria</taxon>
        <taxon>Bacillati</taxon>
        <taxon>Actinomycetota</taxon>
        <taxon>Actinomycetes</taxon>
        <taxon>Pseudonocardiales</taxon>
        <taxon>Pseudonocardiaceae</taxon>
        <taxon>Amycolatopsis</taxon>
    </lineage>
</organism>
<sequence>MWQSMARAGETSNWQAPELAQYATANALTTITRSIYTDHFNHVVSRGTPKNYPQVTSAEPQNAPETVMISDCGDSSGTSKVREGTNDPINDAPGGRRAIVAEVKKQADGTWRVNQFAVQGVGSC</sequence>
<evidence type="ECO:0000313" key="2">
    <source>
        <dbReference type="EMBL" id="NKQ55582.1"/>
    </source>
</evidence>
<feature type="region of interest" description="Disordered" evidence="1">
    <location>
        <begin position="46"/>
        <end position="94"/>
    </location>
</feature>
<accession>A0ABX1JBC8</accession>
<reference evidence="2 3" key="1">
    <citation type="submission" date="2020-04" db="EMBL/GenBank/DDBJ databases">
        <title>Novel species.</title>
        <authorList>
            <person name="Teo W.F.A."/>
            <person name="Lipun K."/>
            <person name="Srisuk N."/>
            <person name="Duangmal K."/>
        </authorList>
    </citation>
    <scope>NUCLEOTIDE SEQUENCE [LARGE SCALE GENOMIC DNA]</scope>
    <source>
        <strain evidence="2 3">K13G38</strain>
    </source>
</reference>
<protein>
    <recommendedName>
        <fullName evidence="4">Secreted protein/lipoprotein</fullName>
    </recommendedName>
</protein>
<evidence type="ECO:0008006" key="4">
    <source>
        <dbReference type="Google" id="ProtNLM"/>
    </source>
</evidence>
<dbReference type="Proteomes" id="UP000715441">
    <property type="component" value="Unassembled WGS sequence"/>
</dbReference>
<evidence type="ECO:0000256" key="1">
    <source>
        <dbReference type="SAM" id="MobiDB-lite"/>
    </source>
</evidence>
<evidence type="ECO:0000313" key="3">
    <source>
        <dbReference type="Proteomes" id="UP000715441"/>
    </source>
</evidence>
<gene>
    <name evidence="2" type="ORF">HFP15_22110</name>
</gene>